<evidence type="ECO:0000313" key="1">
    <source>
        <dbReference type="EMBL" id="ACY22814.1"/>
    </source>
</evidence>
<dbReference type="InterPro" id="IPR045596">
    <property type="entry name" value="DUF6459"/>
</dbReference>
<sequence length="112" mass="12287">MIFEVMDRRRGAGQLSGIVSPPVAEHLAVLVRHNVLRSGDPTAAAAVRRVHVQLRDPSTAEVFGTYAVGGRVRAFAGRAQRVPCRLPSVRAPRSHGLSKAEYRWQMVEFALS</sequence>
<dbReference type="AlphaFoldDB" id="D0LFB9"/>
<reference evidence="2" key="1">
    <citation type="submission" date="2009-10" db="EMBL/GenBank/DDBJ databases">
        <title>The complete chromosome of Gordonia bronchialis DSM 43247.</title>
        <authorList>
            <consortium name="US DOE Joint Genome Institute (JGI-PGF)"/>
            <person name="Lucas S."/>
            <person name="Copeland A."/>
            <person name="Lapidus A."/>
            <person name="Glavina del Rio T."/>
            <person name="Dalin E."/>
            <person name="Tice H."/>
            <person name="Bruce D."/>
            <person name="Goodwin L."/>
            <person name="Pitluck S."/>
            <person name="Kyrpides N."/>
            <person name="Mavromatis K."/>
            <person name="Ivanova N."/>
            <person name="Ovchinnikova G."/>
            <person name="Saunders E."/>
            <person name="Brettin T."/>
            <person name="Detter J.C."/>
            <person name="Han C."/>
            <person name="Larimer F."/>
            <person name="Land M."/>
            <person name="Hauser L."/>
            <person name="Markowitz V."/>
            <person name="Cheng J.-F."/>
            <person name="Hugenholtz P."/>
            <person name="Woyke T."/>
            <person name="Wu D."/>
            <person name="Jando M."/>
            <person name="Schneider S."/>
            <person name="Goeker M."/>
            <person name="Klenk H.-P."/>
            <person name="Eisen J.A."/>
        </authorList>
    </citation>
    <scope>NUCLEOTIDE SEQUENCE [LARGE SCALE GENOMIC DNA]</scope>
    <source>
        <strain evidence="2">ATCC 25592 / DSM 43247 / BCRC 13721 / JCM 3198 / KCTC 3076 / NBRC 16047 / NCTC 10667</strain>
    </source>
</reference>
<evidence type="ECO:0000313" key="2">
    <source>
        <dbReference type="Proteomes" id="UP000001219"/>
    </source>
</evidence>
<dbReference type="STRING" id="526226.Gbro_3626"/>
<dbReference type="Proteomes" id="UP000001219">
    <property type="component" value="Chromosome"/>
</dbReference>
<dbReference type="EMBL" id="CP001802">
    <property type="protein sequence ID" value="ACY22814.1"/>
    <property type="molecule type" value="Genomic_DNA"/>
</dbReference>
<dbReference type="eggNOG" id="ENOG50332RH">
    <property type="taxonomic scope" value="Bacteria"/>
</dbReference>
<organism evidence="1 2">
    <name type="scientific">Gordonia bronchialis (strain ATCC 25592 / DSM 43247 / BCRC 13721 / JCM 3198 / KCTC 3076 / NBRC 16047 / NCTC 10667)</name>
    <name type="common">Rhodococcus bronchialis</name>
    <dbReference type="NCBI Taxonomy" id="526226"/>
    <lineage>
        <taxon>Bacteria</taxon>
        <taxon>Bacillati</taxon>
        <taxon>Actinomycetota</taxon>
        <taxon>Actinomycetes</taxon>
        <taxon>Mycobacteriales</taxon>
        <taxon>Gordoniaceae</taxon>
        <taxon>Gordonia</taxon>
    </lineage>
</organism>
<keyword evidence="2" id="KW-1185">Reference proteome</keyword>
<dbReference type="Pfam" id="PF20060">
    <property type="entry name" value="DUF6459"/>
    <property type="match status" value="1"/>
</dbReference>
<dbReference type="HOGENOM" id="CLU_2142351_0_0_11"/>
<gene>
    <name evidence="1" type="ordered locus">Gbro_3626</name>
</gene>
<proteinExistence type="predicted"/>
<dbReference type="KEGG" id="gbr:Gbro_3626"/>
<accession>D0LFB9</accession>
<reference evidence="1 2" key="2">
    <citation type="journal article" date="2010" name="Stand. Genomic Sci.">
        <title>Complete genome sequence of Gordonia bronchialis type strain (3410).</title>
        <authorList>
            <person name="Ivanova N."/>
            <person name="Sikorski J."/>
            <person name="Jando M."/>
            <person name="Lapidus A."/>
            <person name="Nolan M."/>
            <person name="Lucas S."/>
            <person name="Del Rio T.G."/>
            <person name="Tice H."/>
            <person name="Copeland A."/>
            <person name="Cheng J.F."/>
            <person name="Chen F."/>
            <person name="Bruce D."/>
            <person name="Goodwin L."/>
            <person name="Pitluck S."/>
            <person name="Mavromatis K."/>
            <person name="Ovchinnikova G."/>
            <person name="Pati A."/>
            <person name="Chen A."/>
            <person name="Palaniappan K."/>
            <person name="Land M."/>
            <person name="Hauser L."/>
            <person name="Chang Y.J."/>
            <person name="Jeffries C.D."/>
            <person name="Chain P."/>
            <person name="Saunders E."/>
            <person name="Han C."/>
            <person name="Detter J.C."/>
            <person name="Brettin T."/>
            <person name="Rohde M."/>
            <person name="Goker M."/>
            <person name="Bristow J."/>
            <person name="Eisen J.A."/>
            <person name="Markowitz V."/>
            <person name="Hugenholtz P."/>
            <person name="Klenk H.P."/>
            <person name="Kyrpides N.C."/>
        </authorList>
    </citation>
    <scope>NUCLEOTIDE SEQUENCE [LARGE SCALE GENOMIC DNA]</scope>
    <source>
        <strain evidence="2">ATCC 25592 / DSM 43247 / BCRC 13721 / JCM 3198 / KCTC 3076 / NBRC 16047 / NCTC 10667</strain>
    </source>
</reference>
<name>D0LFB9_GORB4</name>
<protein>
    <submittedName>
        <fullName evidence="1">Uncharacterized protein</fullName>
    </submittedName>
</protein>